<evidence type="ECO:0000313" key="3">
    <source>
        <dbReference type="EMBL" id="MDC3422513.1"/>
    </source>
</evidence>
<reference evidence="3" key="1">
    <citation type="submission" date="2022-06" db="EMBL/GenBank/DDBJ databases">
        <title>Aquibacillus sp. a new bacterium isolated from soil saline samples.</title>
        <authorList>
            <person name="Galisteo C."/>
            <person name="De La Haba R."/>
            <person name="Sanchez-Porro C."/>
            <person name="Ventosa A."/>
        </authorList>
    </citation>
    <scope>NUCLEOTIDE SEQUENCE</scope>
    <source>
        <strain evidence="3">JCM 12387</strain>
    </source>
</reference>
<sequence>MDGDIFREQMIHNSPNGASLESLRQLSVPGPTVTTVTKPFWDGVARGEFLLQWCTACKKWVFYPRTHCQHCWSDQLNWKEASGLATLQTWSTVHKPGHPAWQEIAPYVVAVVQLEEGPTMMTQLLIDQRNKDQLQAGIALQIQYVQCGDHVLPFFAIV</sequence>
<feature type="domain" description="ChsH2 C-terminal OB-fold" evidence="1">
    <location>
        <begin position="78"/>
        <end position="125"/>
    </location>
</feature>
<dbReference type="Proteomes" id="UP001145072">
    <property type="component" value="Unassembled WGS sequence"/>
</dbReference>
<dbReference type="AlphaFoldDB" id="A0A9X4ALI6"/>
<dbReference type="Pfam" id="PF12172">
    <property type="entry name" value="zf-ChsH2"/>
    <property type="match status" value="1"/>
</dbReference>
<dbReference type="EMBL" id="JAMQJZ010000022">
    <property type="protein sequence ID" value="MDC3422513.1"/>
    <property type="molecule type" value="Genomic_DNA"/>
</dbReference>
<proteinExistence type="predicted"/>
<dbReference type="PANTHER" id="PTHR34075:SF5">
    <property type="entry name" value="BLR3430 PROTEIN"/>
    <property type="match status" value="1"/>
</dbReference>
<dbReference type="InterPro" id="IPR052513">
    <property type="entry name" value="Thioester_dehydratase-like"/>
</dbReference>
<keyword evidence="4" id="KW-1185">Reference proteome</keyword>
<accession>A0A9X4ALI6</accession>
<evidence type="ECO:0000259" key="1">
    <source>
        <dbReference type="Pfam" id="PF01796"/>
    </source>
</evidence>
<comment type="caution">
    <text evidence="3">The sequence shown here is derived from an EMBL/GenBank/DDBJ whole genome shotgun (WGS) entry which is preliminary data.</text>
</comment>
<dbReference type="RefSeq" id="WP_259867992.1">
    <property type="nucleotide sequence ID" value="NZ_JAMQJZ010000022.1"/>
</dbReference>
<protein>
    <submittedName>
        <fullName evidence="3">OB-fold domain-containing protein</fullName>
    </submittedName>
</protein>
<evidence type="ECO:0000313" key="4">
    <source>
        <dbReference type="Proteomes" id="UP001145072"/>
    </source>
</evidence>
<feature type="domain" description="ChsH2 rubredoxin-like zinc ribbon" evidence="2">
    <location>
        <begin position="41"/>
        <end position="76"/>
    </location>
</feature>
<evidence type="ECO:0000259" key="2">
    <source>
        <dbReference type="Pfam" id="PF12172"/>
    </source>
</evidence>
<organism evidence="3 4">
    <name type="scientific">Aquibacillus koreensis</name>
    <dbReference type="NCBI Taxonomy" id="279446"/>
    <lineage>
        <taxon>Bacteria</taxon>
        <taxon>Bacillati</taxon>
        <taxon>Bacillota</taxon>
        <taxon>Bacilli</taxon>
        <taxon>Bacillales</taxon>
        <taxon>Bacillaceae</taxon>
        <taxon>Aquibacillus</taxon>
    </lineage>
</organism>
<dbReference type="Pfam" id="PF01796">
    <property type="entry name" value="OB_ChsH2_C"/>
    <property type="match status" value="1"/>
</dbReference>
<dbReference type="InterPro" id="IPR012340">
    <property type="entry name" value="NA-bd_OB-fold"/>
</dbReference>
<dbReference type="InterPro" id="IPR022002">
    <property type="entry name" value="ChsH2_Znr"/>
</dbReference>
<dbReference type="InterPro" id="IPR002878">
    <property type="entry name" value="ChsH2_C"/>
</dbReference>
<dbReference type="Gene3D" id="6.10.30.10">
    <property type="match status" value="1"/>
</dbReference>
<dbReference type="PANTHER" id="PTHR34075">
    <property type="entry name" value="BLR3430 PROTEIN"/>
    <property type="match status" value="1"/>
</dbReference>
<dbReference type="SUPFAM" id="SSF50249">
    <property type="entry name" value="Nucleic acid-binding proteins"/>
    <property type="match status" value="1"/>
</dbReference>
<name>A0A9X4ALI6_9BACI</name>
<gene>
    <name evidence="3" type="ORF">NC661_19350</name>
</gene>